<dbReference type="GO" id="GO:0032506">
    <property type="term" value="P:cytokinetic process"/>
    <property type="evidence" value="ECO:0007669"/>
    <property type="project" value="TreeGrafter"/>
</dbReference>
<feature type="domain" description="SPOR" evidence="3">
    <location>
        <begin position="168"/>
        <end position="247"/>
    </location>
</feature>
<dbReference type="GO" id="GO:0032153">
    <property type="term" value="C:cell division site"/>
    <property type="evidence" value="ECO:0007669"/>
    <property type="project" value="TreeGrafter"/>
</dbReference>
<dbReference type="EMBL" id="CP097330">
    <property type="protein sequence ID" value="URF04397.1"/>
    <property type="molecule type" value="Genomic_DNA"/>
</dbReference>
<proteinExistence type="predicted"/>
<keyword evidence="2" id="KW-0472">Membrane</keyword>
<reference evidence="5" key="2">
    <citation type="journal article" date="2022" name="Microbiol. Resour. Announc.">
        <title>Genome Sequence of Cupriavidus campinensis Strain G5, a Member of a Bacterial Consortium Capable of Polyethylene Degradation.</title>
        <authorList>
            <person name="Schneider B."/>
            <person name="Pfeiffer F."/>
            <person name="Dyall-Smith M."/>
            <person name="Kunte H.J."/>
        </authorList>
    </citation>
    <scope>NUCLEOTIDE SEQUENCE</scope>
    <source>
        <strain evidence="5">G5</strain>
    </source>
</reference>
<sequence>MQQQRKRAARRTRTHVRMQRGGTFLGLVLGLIVGLAIAVVVALYITKSPAPFQQKGANGSAQQRPPSEPGNVATPLPAPTQPQQQAEGPSDPNRPLWSKTPAKPVGQPDAQPSTPAQPPVATTRPADQPAASNGAAKPADASRPAEKPATRPAEKPVADPIAEIAQADANKVGYLLQVGAFRSQDDADRQKANLAMQGFEAKVTERDVNGVKMYRVRLGPFNRIEDMNRARDRLQSNGFEASVIRFTKQ</sequence>
<evidence type="ECO:0000313" key="6">
    <source>
        <dbReference type="Proteomes" id="UP000318943"/>
    </source>
</evidence>
<evidence type="ECO:0000256" key="2">
    <source>
        <dbReference type="SAM" id="Phobius"/>
    </source>
</evidence>
<dbReference type="AlphaFoldDB" id="A0AAE9HZ05"/>
<keyword evidence="6" id="KW-1185">Reference proteome</keyword>
<keyword evidence="2" id="KW-1133">Transmembrane helix</keyword>
<dbReference type="PANTHER" id="PTHR38687:SF1">
    <property type="entry name" value="CELL DIVISION PROTEIN DEDD"/>
    <property type="match status" value="1"/>
</dbReference>
<accession>A0AAE9HZ05</accession>
<keyword evidence="2" id="KW-0812">Transmembrane</keyword>
<evidence type="ECO:0000313" key="5">
    <source>
        <dbReference type="EMBL" id="URF04397.1"/>
    </source>
</evidence>
<reference evidence="4 6" key="1">
    <citation type="submission" date="2019-05" db="EMBL/GenBank/DDBJ databases">
        <title>Whole genome sequence analysis of Cupriavidus campinensis S14E4C strain.</title>
        <authorList>
            <person name="Abbaszade G."/>
            <person name="Szabo A."/>
            <person name="Toumi M."/>
            <person name="Toth E."/>
        </authorList>
    </citation>
    <scope>NUCLEOTIDE SEQUENCE [LARGE SCALE GENOMIC DNA]</scope>
    <source>
        <strain evidence="4 6">S14E4C</strain>
    </source>
</reference>
<dbReference type="RefSeq" id="WP_144199275.1">
    <property type="nucleotide sequence ID" value="NZ_CP097330.1"/>
</dbReference>
<dbReference type="PANTHER" id="PTHR38687">
    <property type="entry name" value="CELL DIVISION PROTEIN DEDD-RELATED"/>
    <property type="match status" value="1"/>
</dbReference>
<feature type="transmembrane region" description="Helical" evidence="2">
    <location>
        <begin position="21"/>
        <end position="45"/>
    </location>
</feature>
<dbReference type="SUPFAM" id="SSF110997">
    <property type="entry name" value="Sporulation related repeat"/>
    <property type="match status" value="1"/>
</dbReference>
<dbReference type="InterPro" id="IPR036680">
    <property type="entry name" value="SPOR-like_sf"/>
</dbReference>
<dbReference type="PROSITE" id="PS51724">
    <property type="entry name" value="SPOR"/>
    <property type="match status" value="1"/>
</dbReference>
<evidence type="ECO:0000256" key="1">
    <source>
        <dbReference type="SAM" id="MobiDB-lite"/>
    </source>
</evidence>
<organism evidence="5 7">
    <name type="scientific">Cupriavidus campinensis</name>
    <dbReference type="NCBI Taxonomy" id="151783"/>
    <lineage>
        <taxon>Bacteria</taxon>
        <taxon>Pseudomonadati</taxon>
        <taxon>Pseudomonadota</taxon>
        <taxon>Betaproteobacteria</taxon>
        <taxon>Burkholderiales</taxon>
        <taxon>Burkholderiaceae</taxon>
        <taxon>Cupriavidus</taxon>
    </lineage>
</organism>
<dbReference type="Proteomes" id="UP001056132">
    <property type="component" value="Chromosome 1"/>
</dbReference>
<dbReference type="Proteomes" id="UP000318943">
    <property type="component" value="Unassembled WGS sequence"/>
</dbReference>
<dbReference type="Gene3D" id="3.30.70.1070">
    <property type="entry name" value="Sporulation related repeat"/>
    <property type="match status" value="1"/>
</dbReference>
<gene>
    <name evidence="4" type="ORF">FGG12_16855</name>
    <name evidence="5" type="ORF">M5D45_00590</name>
</gene>
<dbReference type="GO" id="GO:0030428">
    <property type="term" value="C:cell septum"/>
    <property type="evidence" value="ECO:0007669"/>
    <property type="project" value="TreeGrafter"/>
</dbReference>
<feature type="compositionally biased region" description="Basic and acidic residues" evidence="1">
    <location>
        <begin position="143"/>
        <end position="157"/>
    </location>
</feature>
<dbReference type="KEGG" id="ccam:M5D45_00590"/>
<evidence type="ECO:0000313" key="7">
    <source>
        <dbReference type="Proteomes" id="UP001056132"/>
    </source>
</evidence>
<dbReference type="EMBL" id="VCIZ01000009">
    <property type="protein sequence ID" value="TSP11754.1"/>
    <property type="molecule type" value="Genomic_DNA"/>
</dbReference>
<dbReference type="InterPro" id="IPR007730">
    <property type="entry name" value="SPOR-like_dom"/>
</dbReference>
<dbReference type="GO" id="GO:0042834">
    <property type="term" value="F:peptidoglycan binding"/>
    <property type="evidence" value="ECO:0007669"/>
    <property type="project" value="InterPro"/>
</dbReference>
<feature type="compositionally biased region" description="Polar residues" evidence="1">
    <location>
        <begin position="55"/>
        <end position="65"/>
    </location>
</feature>
<evidence type="ECO:0000313" key="4">
    <source>
        <dbReference type="EMBL" id="TSP11754.1"/>
    </source>
</evidence>
<dbReference type="InterPro" id="IPR052521">
    <property type="entry name" value="Cell_div_SPOR-domain"/>
</dbReference>
<dbReference type="Pfam" id="PF05036">
    <property type="entry name" value="SPOR"/>
    <property type="match status" value="1"/>
</dbReference>
<protein>
    <submittedName>
        <fullName evidence="5">SPOR domain-containing protein</fullName>
    </submittedName>
</protein>
<reference evidence="5" key="3">
    <citation type="submission" date="2022-05" db="EMBL/GenBank/DDBJ databases">
        <authorList>
            <person name="Kunte H.-J."/>
        </authorList>
    </citation>
    <scope>NUCLEOTIDE SEQUENCE</scope>
    <source>
        <strain evidence="5">G5</strain>
    </source>
</reference>
<evidence type="ECO:0000259" key="3">
    <source>
        <dbReference type="PROSITE" id="PS51724"/>
    </source>
</evidence>
<feature type="region of interest" description="Disordered" evidence="1">
    <location>
        <begin position="51"/>
        <end position="158"/>
    </location>
</feature>
<name>A0AAE9HZ05_9BURK</name>